<evidence type="ECO:0000256" key="1">
    <source>
        <dbReference type="SAM" id="MobiDB-lite"/>
    </source>
</evidence>
<feature type="compositionally biased region" description="Polar residues" evidence="1">
    <location>
        <begin position="64"/>
        <end position="74"/>
    </location>
</feature>
<evidence type="ECO:0000313" key="3">
    <source>
        <dbReference type="Proteomes" id="UP000821866"/>
    </source>
</evidence>
<dbReference type="Proteomes" id="UP000821866">
    <property type="component" value="Chromosome 6"/>
</dbReference>
<gene>
    <name evidence="2" type="ORF">HPB51_011299</name>
</gene>
<reference evidence="2" key="1">
    <citation type="journal article" date="2020" name="Cell">
        <title>Large-Scale Comparative Analyses of Tick Genomes Elucidate Their Genetic Diversity and Vector Capacities.</title>
        <authorList>
            <consortium name="Tick Genome and Microbiome Consortium (TIGMIC)"/>
            <person name="Jia N."/>
            <person name="Wang J."/>
            <person name="Shi W."/>
            <person name="Du L."/>
            <person name="Sun Y."/>
            <person name="Zhan W."/>
            <person name="Jiang J.F."/>
            <person name="Wang Q."/>
            <person name="Zhang B."/>
            <person name="Ji P."/>
            <person name="Bell-Sakyi L."/>
            <person name="Cui X.M."/>
            <person name="Yuan T.T."/>
            <person name="Jiang B.G."/>
            <person name="Yang W.F."/>
            <person name="Lam T.T."/>
            <person name="Chang Q.C."/>
            <person name="Ding S.J."/>
            <person name="Wang X.J."/>
            <person name="Zhu J.G."/>
            <person name="Ruan X.D."/>
            <person name="Zhao L."/>
            <person name="Wei J.T."/>
            <person name="Ye R.Z."/>
            <person name="Que T.C."/>
            <person name="Du C.H."/>
            <person name="Zhou Y.H."/>
            <person name="Cheng J.X."/>
            <person name="Dai P.F."/>
            <person name="Guo W.B."/>
            <person name="Han X.H."/>
            <person name="Huang E.J."/>
            <person name="Li L.F."/>
            <person name="Wei W."/>
            <person name="Gao Y.C."/>
            <person name="Liu J.Z."/>
            <person name="Shao H.Z."/>
            <person name="Wang X."/>
            <person name="Wang C.C."/>
            <person name="Yang T.C."/>
            <person name="Huo Q.B."/>
            <person name="Li W."/>
            <person name="Chen H.Y."/>
            <person name="Chen S.E."/>
            <person name="Zhou L.G."/>
            <person name="Ni X.B."/>
            <person name="Tian J.H."/>
            <person name="Sheng Y."/>
            <person name="Liu T."/>
            <person name="Pan Y.S."/>
            <person name="Xia L.Y."/>
            <person name="Li J."/>
            <person name="Zhao F."/>
            <person name="Cao W.C."/>
        </authorList>
    </citation>
    <scope>NUCLEOTIDE SEQUENCE</scope>
    <source>
        <strain evidence="2">Rmic-2018</strain>
    </source>
</reference>
<accession>A0A9J6DMH3</accession>
<proteinExistence type="predicted"/>
<dbReference type="VEuPathDB" id="VectorBase:LOC119171633"/>
<protein>
    <submittedName>
        <fullName evidence="2">Uncharacterized protein</fullName>
    </submittedName>
</protein>
<keyword evidence="3" id="KW-1185">Reference proteome</keyword>
<evidence type="ECO:0000313" key="2">
    <source>
        <dbReference type="EMBL" id="KAH8023185.1"/>
    </source>
</evidence>
<name>A0A9J6DMH3_RHIMP</name>
<comment type="caution">
    <text evidence="2">The sequence shown here is derived from an EMBL/GenBank/DDBJ whole genome shotgun (WGS) entry which is preliminary data.</text>
</comment>
<dbReference type="EMBL" id="JABSTU010000008">
    <property type="protein sequence ID" value="KAH8023185.1"/>
    <property type="molecule type" value="Genomic_DNA"/>
</dbReference>
<feature type="region of interest" description="Disordered" evidence="1">
    <location>
        <begin position="37"/>
        <end position="74"/>
    </location>
</feature>
<dbReference type="AlphaFoldDB" id="A0A9J6DMH3"/>
<sequence>MSGLVRVPSSRGAVVLPRISQGMYDFAMLVSETHPLLSTKVKDKSQQPRKKPGKSSGGQEAKSPRTSKLSKLKGSCTSARFFSRNEALECRPRVL</sequence>
<reference evidence="2" key="2">
    <citation type="submission" date="2021-09" db="EMBL/GenBank/DDBJ databases">
        <authorList>
            <person name="Jia N."/>
            <person name="Wang J."/>
            <person name="Shi W."/>
            <person name="Du L."/>
            <person name="Sun Y."/>
            <person name="Zhan W."/>
            <person name="Jiang J."/>
            <person name="Wang Q."/>
            <person name="Zhang B."/>
            <person name="Ji P."/>
            <person name="Sakyi L.B."/>
            <person name="Cui X."/>
            <person name="Yuan T."/>
            <person name="Jiang B."/>
            <person name="Yang W."/>
            <person name="Lam T.T.-Y."/>
            <person name="Chang Q."/>
            <person name="Ding S."/>
            <person name="Wang X."/>
            <person name="Zhu J."/>
            <person name="Ruan X."/>
            <person name="Zhao L."/>
            <person name="Wei J."/>
            <person name="Que T."/>
            <person name="Du C."/>
            <person name="Cheng J."/>
            <person name="Dai P."/>
            <person name="Han X."/>
            <person name="Huang E."/>
            <person name="Gao Y."/>
            <person name="Liu J."/>
            <person name="Shao H."/>
            <person name="Ye R."/>
            <person name="Li L."/>
            <person name="Wei W."/>
            <person name="Wang X."/>
            <person name="Wang C."/>
            <person name="Huo Q."/>
            <person name="Li W."/>
            <person name="Guo W."/>
            <person name="Chen H."/>
            <person name="Chen S."/>
            <person name="Zhou L."/>
            <person name="Zhou L."/>
            <person name="Ni X."/>
            <person name="Tian J."/>
            <person name="Zhou Y."/>
            <person name="Sheng Y."/>
            <person name="Liu T."/>
            <person name="Pan Y."/>
            <person name="Xia L."/>
            <person name="Li J."/>
            <person name="Zhao F."/>
            <person name="Cao W."/>
        </authorList>
    </citation>
    <scope>NUCLEOTIDE SEQUENCE</scope>
    <source>
        <strain evidence="2">Rmic-2018</strain>
        <tissue evidence="2">Larvae</tissue>
    </source>
</reference>
<organism evidence="2 3">
    <name type="scientific">Rhipicephalus microplus</name>
    <name type="common">Cattle tick</name>
    <name type="synonym">Boophilus microplus</name>
    <dbReference type="NCBI Taxonomy" id="6941"/>
    <lineage>
        <taxon>Eukaryota</taxon>
        <taxon>Metazoa</taxon>
        <taxon>Ecdysozoa</taxon>
        <taxon>Arthropoda</taxon>
        <taxon>Chelicerata</taxon>
        <taxon>Arachnida</taxon>
        <taxon>Acari</taxon>
        <taxon>Parasitiformes</taxon>
        <taxon>Ixodida</taxon>
        <taxon>Ixodoidea</taxon>
        <taxon>Ixodidae</taxon>
        <taxon>Rhipicephalinae</taxon>
        <taxon>Rhipicephalus</taxon>
        <taxon>Boophilus</taxon>
    </lineage>
</organism>